<dbReference type="GO" id="GO:0005516">
    <property type="term" value="F:calmodulin binding"/>
    <property type="evidence" value="ECO:0007669"/>
    <property type="project" value="UniProtKB-KW"/>
</dbReference>
<dbReference type="Pfam" id="PF00505">
    <property type="entry name" value="HMG_box"/>
    <property type="match status" value="1"/>
</dbReference>
<reference evidence="17" key="2">
    <citation type="submission" date="2016-06" db="UniProtKB">
        <authorList>
            <consortium name="WormBaseParasite"/>
        </authorList>
    </citation>
    <scope>IDENTIFICATION</scope>
</reference>
<reference evidence="14" key="1">
    <citation type="submission" date="2016-01" db="EMBL/GenBank/DDBJ databases">
        <title>Reference transcriptome for the parasite Schistocephalus solidus: insights into the molecular evolution of parasitism.</title>
        <authorList>
            <person name="Hebert F.O."/>
            <person name="Grambauer S."/>
            <person name="Barber I."/>
            <person name="Landry C.R."/>
            <person name="Aubin-Horth N."/>
        </authorList>
    </citation>
    <scope>NUCLEOTIDE SEQUENCE</scope>
</reference>
<dbReference type="PANTHER" id="PTHR10270">
    <property type="entry name" value="SOX TRANSCRIPTION FACTOR"/>
    <property type="match status" value="1"/>
</dbReference>
<feature type="DNA-binding region" description="HMG box" evidence="12">
    <location>
        <begin position="66"/>
        <end position="134"/>
    </location>
</feature>
<dbReference type="GO" id="GO:0030154">
    <property type="term" value="P:cell differentiation"/>
    <property type="evidence" value="ECO:0007669"/>
    <property type="project" value="UniProtKB-KW"/>
</dbReference>
<dbReference type="OrthoDB" id="6247875at2759"/>
<sequence>MWMNECLACPSAQSAGVDAWIRHLTETHVMPTEWTSERAARLVGPAARTPYTLITESKKRRCRGSVPRPLNSFMIFAQHIRRNVLRVFGKASNSVISRQLGEIWRTLPRPVKERYDAEAARLVKIHQIEFPDYKYQPKKKTPSSISTNLLSTADTEVHRQRAATMPSVNQLSARTTRLPSVSIPVSQRTQNEPHFADWYSSPSIYMTSQQTSGDVYPPSGSSDSSFCETSLTNSPICAAAAPGSPVTQSFQHNESALAYSFPKFHQRQRYLSAENDEPVQPQHHLKQAFVTQYEYVTVRSASCSYPVSQNLKPDQMRCLQHTSLACVSCPQQESHAENSDFSYSLSEALSGRNEGENFEVPPQLPFKQPLGGDAFCEDATGILEQTGHVPTANGLVSGSERLINGSCRTYCEQTCQNGVEQEFCSPSLWYPDGPISPLKTPDSGYFDSGYSQWSSIPGTLSPVSDVKLDWSAFG</sequence>
<keyword evidence="7 12" id="KW-0238">DNA-binding</keyword>
<keyword evidence="8" id="KW-0010">Activator</keyword>
<dbReference type="GO" id="GO:0001228">
    <property type="term" value="F:DNA-binding transcription activator activity, RNA polymerase II-specific"/>
    <property type="evidence" value="ECO:0007669"/>
    <property type="project" value="TreeGrafter"/>
</dbReference>
<dbReference type="EMBL" id="UYSU01032937">
    <property type="protein sequence ID" value="VDL91010.1"/>
    <property type="molecule type" value="Genomic_DNA"/>
</dbReference>
<evidence type="ECO:0000256" key="4">
    <source>
        <dbReference type="ARBA" id="ARBA00022782"/>
    </source>
</evidence>
<dbReference type="InterPro" id="IPR009071">
    <property type="entry name" value="HMG_box_dom"/>
</dbReference>
<gene>
    <name evidence="15" type="ORF">SSLN_LOCUS4625</name>
    <name evidence="14" type="ORF">TR123834</name>
</gene>
<evidence type="ECO:0000313" key="17">
    <source>
        <dbReference type="WBParaSite" id="SSLN_0000478001-mRNA-1"/>
    </source>
</evidence>
<evidence type="ECO:0000256" key="1">
    <source>
        <dbReference type="ARBA" id="ARBA00004324"/>
    </source>
</evidence>
<keyword evidence="5" id="KW-0112">Calmodulin-binding</keyword>
<comment type="function">
    <text evidence="11">Transcriptional regulator that controls a genetic switch in male development. It is necessary and sufficient for initiating male sex determination by directing the development of supporting cell precursors (pre-Sertoli cells) as Sertoli rather than granulosa cells. Involved in different aspects of gene regulation including promoter activation or repression. Binds to the DNA consensus sequence 5'-[AT]AACAA[AT]-3'. SRY HMG box recognizes DNA by partial intercalation in the minor groove and promotes DNA bending. Also involved in pre-mRNA splicing. In male adult brain involved in the maintenance of motor functions of dopaminergic neurons.</text>
</comment>
<evidence type="ECO:0000256" key="2">
    <source>
        <dbReference type="ARBA" id="ARBA00005998"/>
    </source>
</evidence>
<dbReference type="InterPro" id="IPR036910">
    <property type="entry name" value="HMG_box_dom_sf"/>
</dbReference>
<evidence type="ECO:0000256" key="7">
    <source>
        <dbReference type="ARBA" id="ARBA00023125"/>
    </source>
</evidence>
<dbReference type="STRING" id="70667.A0A0X3PMM1"/>
<dbReference type="PROSITE" id="PS50118">
    <property type="entry name" value="HMG_BOX_2"/>
    <property type="match status" value="1"/>
</dbReference>
<dbReference type="GO" id="GO:0016607">
    <property type="term" value="C:nuclear speck"/>
    <property type="evidence" value="ECO:0007669"/>
    <property type="project" value="UniProtKB-SubCell"/>
</dbReference>
<dbReference type="GO" id="GO:0007548">
    <property type="term" value="P:sex differentiation"/>
    <property type="evidence" value="ECO:0007669"/>
    <property type="project" value="UniProtKB-KW"/>
</dbReference>
<reference evidence="15 16" key="3">
    <citation type="submission" date="2018-11" db="EMBL/GenBank/DDBJ databases">
        <authorList>
            <consortium name="Pathogen Informatics"/>
        </authorList>
    </citation>
    <scope>NUCLEOTIDE SEQUENCE [LARGE SCALE GENOMIC DNA]</scope>
    <source>
        <strain evidence="15 16">NST_G2</strain>
    </source>
</reference>
<dbReference type="SUPFAM" id="SSF47095">
    <property type="entry name" value="HMG-box"/>
    <property type="match status" value="1"/>
</dbReference>
<dbReference type="Proteomes" id="UP000275846">
    <property type="component" value="Unassembled WGS sequence"/>
</dbReference>
<evidence type="ECO:0000256" key="12">
    <source>
        <dbReference type="PROSITE-ProRule" id="PRU00267"/>
    </source>
</evidence>
<keyword evidence="6" id="KW-0726">Sexual differentiation</keyword>
<evidence type="ECO:0000256" key="5">
    <source>
        <dbReference type="ARBA" id="ARBA00022860"/>
    </source>
</evidence>
<evidence type="ECO:0000313" key="16">
    <source>
        <dbReference type="Proteomes" id="UP000275846"/>
    </source>
</evidence>
<dbReference type="InterPro" id="IPR050140">
    <property type="entry name" value="SRY-related_HMG-box_TF-like"/>
</dbReference>
<keyword evidence="12" id="KW-0539">Nucleus</keyword>
<protein>
    <recommendedName>
        <fullName evidence="3">Sex-determining region Y protein</fullName>
    </recommendedName>
    <alternativeName>
        <fullName evidence="10">Testis-determining factor</fullName>
    </alternativeName>
</protein>
<evidence type="ECO:0000256" key="11">
    <source>
        <dbReference type="ARBA" id="ARBA00045821"/>
    </source>
</evidence>
<comment type="similarity">
    <text evidence="2">Belongs to the SRY family.</text>
</comment>
<dbReference type="PANTHER" id="PTHR10270:SF161">
    <property type="entry name" value="SEX-DETERMINING REGION Y PROTEIN"/>
    <property type="match status" value="1"/>
</dbReference>
<evidence type="ECO:0000256" key="8">
    <source>
        <dbReference type="ARBA" id="ARBA00023159"/>
    </source>
</evidence>
<keyword evidence="16" id="KW-1185">Reference proteome</keyword>
<evidence type="ECO:0000313" key="15">
    <source>
        <dbReference type="EMBL" id="VDL91010.1"/>
    </source>
</evidence>
<dbReference type="EMBL" id="GEEE01010050">
    <property type="protein sequence ID" value="JAP53175.1"/>
    <property type="molecule type" value="Transcribed_RNA"/>
</dbReference>
<evidence type="ECO:0000256" key="10">
    <source>
        <dbReference type="ARBA" id="ARBA00032498"/>
    </source>
</evidence>
<organism evidence="14">
    <name type="scientific">Schistocephalus solidus</name>
    <name type="common">Tapeworm</name>
    <dbReference type="NCBI Taxonomy" id="70667"/>
    <lineage>
        <taxon>Eukaryota</taxon>
        <taxon>Metazoa</taxon>
        <taxon>Spiralia</taxon>
        <taxon>Lophotrochozoa</taxon>
        <taxon>Platyhelminthes</taxon>
        <taxon>Cestoda</taxon>
        <taxon>Eucestoda</taxon>
        <taxon>Diphyllobothriidea</taxon>
        <taxon>Diphyllobothriidae</taxon>
        <taxon>Schistocephalus</taxon>
    </lineage>
</organism>
<keyword evidence="9" id="KW-0804">Transcription</keyword>
<dbReference type="GO" id="GO:0000978">
    <property type="term" value="F:RNA polymerase II cis-regulatory region sequence-specific DNA binding"/>
    <property type="evidence" value="ECO:0007669"/>
    <property type="project" value="TreeGrafter"/>
</dbReference>
<dbReference type="Gene3D" id="1.10.30.10">
    <property type="entry name" value="High mobility group box domain"/>
    <property type="match status" value="1"/>
</dbReference>
<evidence type="ECO:0000313" key="14">
    <source>
        <dbReference type="EMBL" id="JAP53175.1"/>
    </source>
</evidence>
<dbReference type="SMART" id="SM00398">
    <property type="entry name" value="HMG"/>
    <property type="match status" value="1"/>
</dbReference>
<feature type="domain" description="HMG box" evidence="13">
    <location>
        <begin position="66"/>
        <end position="134"/>
    </location>
</feature>
<dbReference type="AlphaFoldDB" id="A0A0X3PMM1"/>
<evidence type="ECO:0000256" key="3">
    <source>
        <dbReference type="ARBA" id="ARBA00019052"/>
    </source>
</evidence>
<evidence type="ECO:0000256" key="6">
    <source>
        <dbReference type="ARBA" id="ARBA00022928"/>
    </source>
</evidence>
<name>A0A0X3PMM1_SCHSO</name>
<comment type="subcellular location">
    <subcellularLocation>
        <location evidence="1">Nucleus speckle</location>
    </subcellularLocation>
</comment>
<evidence type="ECO:0000259" key="13">
    <source>
        <dbReference type="PROSITE" id="PS50118"/>
    </source>
</evidence>
<evidence type="ECO:0000256" key="9">
    <source>
        <dbReference type="ARBA" id="ARBA00023163"/>
    </source>
</evidence>
<accession>A0A0X3PMM1</accession>
<keyword evidence="4" id="KW-0221">Differentiation</keyword>
<proteinExistence type="inferred from homology"/>
<dbReference type="WBParaSite" id="SSLN_0000478001-mRNA-1">
    <property type="protein sequence ID" value="SSLN_0000478001-mRNA-1"/>
    <property type="gene ID" value="SSLN_0000478001"/>
</dbReference>